<feature type="domain" description="Secretin/TonB short N-terminal" evidence="8">
    <location>
        <begin position="66"/>
        <end position="118"/>
    </location>
</feature>
<dbReference type="Gene3D" id="2.40.170.20">
    <property type="entry name" value="TonB-dependent receptor, beta-barrel domain"/>
    <property type="match status" value="1"/>
</dbReference>
<dbReference type="NCBIfam" id="TIGR04056">
    <property type="entry name" value="OMP_RagA_SusC"/>
    <property type="match status" value="1"/>
</dbReference>
<organism evidence="9 10">
    <name type="scientific">Hydrotalea sandarakina</name>
    <dbReference type="NCBI Taxonomy" id="1004304"/>
    <lineage>
        <taxon>Bacteria</taxon>
        <taxon>Pseudomonadati</taxon>
        <taxon>Bacteroidota</taxon>
        <taxon>Chitinophagia</taxon>
        <taxon>Chitinophagales</taxon>
        <taxon>Chitinophagaceae</taxon>
        <taxon>Hydrotalea</taxon>
    </lineage>
</organism>
<comment type="subcellular location">
    <subcellularLocation>
        <location evidence="1 7">Cell outer membrane</location>
        <topology evidence="1 7">Multi-pass membrane protein</topology>
    </subcellularLocation>
</comment>
<dbReference type="InterPro" id="IPR012910">
    <property type="entry name" value="Plug_dom"/>
</dbReference>
<evidence type="ECO:0000313" key="10">
    <source>
        <dbReference type="Proteomes" id="UP000249720"/>
    </source>
</evidence>
<keyword evidence="10" id="KW-1185">Reference proteome</keyword>
<reference evidence="9 10" key="1">
    <citation type="submission" date="2018-06" db="EMBL/GenBank/DDBJ databases">
        <title>Genomic Encyclopedia of Archaeal and Bacterial Type Strains, Phase II (KMG-II): from individual species to whole genera.</title>
        <authorList>
            <person name="Goeker M."/>
        </authorList>
    </citation>
    <scope>NUCLEOTIDE SEQUENCE [LARGE SCALE GENOMIC DNA]</scope>
    <source>
        <strain evidence="9 10">DSM 23241</strain>
    </source>
</reference>
<dbReference type="InterPro" id="IPR037066">
    <property type="entry name" value="Plug_dom_sf"/>
</dbReference>
<dbReference type="PROSITE" id="PS52016">
    <property type="entry name" value="TONB_DEPENDENT_REC_3"/>
    <property type="match status" value="1"/>
</dbReference>
<keyword evidence="5 7" id="KW-0472">Membrane</keyword>
<dbReference type="InterPro" id="IPR039426">
    <property type="entry name" value="TonB-dep_rcpt-like"/>
</dbReference>
<dbReference type="Pfam" id="PF07660">
    <property type="entry name" value="STN"/>
    <property type="match status" value="1"/>
</dbReference>
<evidence type="ECO:0000256" key="2">
    <source>
        <dbReference type="ARBA" id="ARBA00022448"/>
    </source>
</evidence>
<dbReference type="SUPFAM" id="SSF49464">
    <property type="entry name" value="Carboxypeptidase regulatory domain-like"/>
    <property type="match status" value="1"/>
</dbReference>
<evidence type="ECO:0000256" key="1">
    <source>
        <dbReference type="ARBA" id="ARBA00004571"/>
    </source>
</evidence>
<dbReference type="SMART" id="SM00965">
    <property type="entry name" value="STN"/>
    <property type="match status" value="1"/>
</dbReference>
<evidence type="ECO:0000256" key="4">
    <source>
        <dbReference type="ARBA" id="ARBA00022692"/>
    </source>
</evidence>
<dbReference type="FunFam" id="2.60.40.1120:FF:000003">
    <property type="entry name" value="Outer membrane protein Omp121"/>
    <property type="match status" value="1"/>
</dbReference>
<evidence type="ECO:0000256" key="3">
    <source>
        <dbReference type="ARBA" id="ARBA00022452"/>
    </source>
</evidence>
<dbReference type="AlphaFoldDB" id="A0A2W7RVD6"/>
<protein>
    <submittedName>
        <fullName evidence="9">TonB-linked SusC/RagA family outer membrane protein</fullName>
    </submittedName>
</protein>
<dbReference type="InterPro" id="IPR011662">
    <property type="entry name" value="Secretin/TonB_short_N"/>
</dbReference>
<dbReference type="NCBIfam" id="TIGR04057">
    <property type="entry name" value="SusC_RagA_signa"/>
    <property type="match status" value="1"/>
</dbReference>
<accession>A0A2W7RVD6</accession>
<keyword evidence="2 7" id="KW-0813">Transport</keyword>
<keyword evidence="6 7" id="KW-0998">Cell outer membrane</keyword>
<dbReference type="Pfam" id="PF07715">
    <property type="entry name" value="Plug"/>
    <property type="match status" value="1"/>
</dbReference>
<dbReference type="RefSeq" id="WP_111293620.1">
    <property type="nucleotide sequence ID" value="NZ_QKZV01000002.1"/>
</dbReference>
<evidence type="ECO:0000256" key="7">
    <source>
        <dbReference type="PROSITE-ProRule" id="PRU01360"/>
    </source>
</evidence>
<dbReference type="InterPro" id="IPR023996">
    <property type="entry name" value="TonB-dep_OMP_SusC/RagA"/>
</dbReference>
<dbReference type="GO" id="GO:0009279">
    <property type="term" value="C:cell outer membrane"/>
    <property type="evidence" value="ECO:0007669"/>
    <property type="project" value="UniProtKB-SubCell"/>
</dbReference>
<evidence type="ECO:0000259" key="8">
    <source>
        <dbReference type="SMART" id="SM00965"/>
    </source>
</evidence>
<keyword evidence="4 7" id="KW-0812">Transmembrane</keyword>
<comment type="similarity">
    <text evidence="7">Belongs to the TonB-dependent receptor family.</text>
</comment>
<dbReference type="InterPro" id="IPR023997">
    <property type="entry name" value="TonB-dep_OMP_SusC/RagA_CS"/>
</dbReference>
<keyword evidence="3 7" id="KW-1134">Transmembrane beta strand</keyword>
<evidence type="ECO:0000313" key="9">
    <source>
        <dbReference type="EMBL" id="PZX64441.1"/>
    </source>
</evidence>
<dbReference type="InterPro" id="IPR008969">
    <property type="entry name" value="CarboxyPept-like_regulatory"/>
</dbReference>
<dbReference type="Gene3D" id="2.170.130.10">
    <property type="entry name" value="TonB-dependent receptor, plug domain"/>
    <property type="match status" value="1"/>
</dbReference>
<proteinExistence type="inferred from homology"/>
<dbReference type="Gene3D" id="2.60.40.1120">
    <property type="entry name" value="Carboxypeptidase-like, regulatory domain"/>
    <property type="match status" value="1"/>
</dbReference>
<dbReference type="EMBL" id="QKZV01000002">
    <property type="protein sequence ID" value="PZX64441.1"/>
    <property type="molecule type" value="Genomic_DNA"/>
</dbReference>
<dbReference type="SUPFAM" id="SSF56935">
    <property type="entry name" value="Porins"/>
    <property type="match status" value="1"/>
</dbReference>
<dbReference type="Proteomes" id="UP000249720">
    <property type="component" value="Unassembled WGS sequence"/>
</dbReference>
<name>A0A2W7RVD6_9BACT</name>
<comment type="caution">
    <text evidence="9">The sequence shown here is derived from an EMBL/GenBank/DDBJ whole genome shotgun (WGS) entry which is preliminary data.</text>
</comment>
<evidence type="ECO:0000256" key="6">
    <source>
        <dbReference type="ARBA" id="ARBA00023237"/>
    </source>
</evidence>
<dbReference type="InterPro" id="IPR036942">
    <property type="entry name" value="Beta-barrel_TonB_sf"/>
</dbReference>
<gene>
    <name evidence="9" type="ORF">LX80_00637</name>
</gene>
<evidence type="ECO:0000256" key="5">
    <source>
        <dbReference type="ARBA" id="ARBA00023136"/>
    </source>
</evidence>
<dbReference type="OrthoDB" id="9768177at2"/>
<dbReference type="Pfam" id="PF13715">
    <property type="entry name" value="CarbopepD_reg_2"/>
    <property type="match status" value="1"/>
</dbReference>
<sequence>MKKSIALTGKLHIPLKPLIYMKLTLLLSILCIFNATAGTHAQTVSVKMSKTEIAKVLGNIEQQGSFRFLFNSRLKDLKEKVNVDVTNANIETVLNQLFAGTSLTYKILSDNLIAIRSVNPEEQDIRITGKIVNEKGEPLSGVSIAIKGTSRGTVTDNDGNYSLNVSPNAVLVISFVGHTTQEVHVNNQNVINVTLQSSEKQLDQVVVIGYGTQRKQDVTGAIATIKGSEISKQASVNPISALQGKVAGVQITNNGTPGSAPQINIRGLGTYWSNTGPLYVVDGVWLNDVNFLNPADIQSISILKDASSEAIYGIKGANGVVIITTKKGAADRKTVVNYNGYVGYQKATNQVPMANAYQYAVLFNELARMTGGTNFLDSSKFGTGTNWFDQVLRNAIITNHQVSVTGGSEKNTYNFSLGYLSQQGILKTNDYTRYTANLSNDMQINKNIKAGYTVIGNFNNSHNAPGGIWHALYAAPPVLPVKFADGVTYGDPGYYGLGSAVSNPQATLDYNNSMSRGYNFTGNAYVDVRFLRHFDFKTTISGVYGESESKNYVPVYKATSTQQNAVSSLSISRGENRSWIAENTLTYTNTFATNHRVTILAGQHAEWNNYNFISASAQNVPNVTTGNWFLGLGNNPYVNDVDNSYNQQYPLQSTISSYFGRINYSFKNKYMLNATMRADGSSKFTGSDRWGYFPSVGAAWVVTQENFMRNQHIFNSLKIRGSWGKVGNAGVPTFVSTQQTVSGGAYSVIYGNTGIVSQGVSVASIPPPPLKWEKSVGTDIGFEATVLNSKLTIEGDLYNKKTQDIIMNVYLPGSAGLANQFITTNVGDAQNRGFELSLNWHDNISKDFSYSISGNISYNQNEFLSNSAGGQKIYDGGSGATGGQFTTLTTVGQPIGVFYGYKVIGIFQSAADVANYKDKSGNLFQPNAQPGDFKYASTTGVGPISANDRVVLGNPNPKYIYGISTYFSYKQFDLSLDFQGVAGVDVYNANKGLRYGAENWTLDFYNNRWHGAGTSNTYPSVNIGGGTNYWPNSWYVESGSYFRIRNMQLGYTLPNARLQHMGIQSLRLYLNAQNAFNFFKYKGFSPEVGGSPGNIGIDNNTYPLSAIYNFGVNLSF</sequence>